<dbReference type="SUPFAM" id="SSF54631">
    <property type="entry name" value="CBS-domain pair"/>
    <property type="match status" value="1"/>
</dbReference>
<feature type="transmembrane region" description="Helical" evidence="9">
    <location>
        <begin position="274"/>
        <end position="294"/>
    </location>
</feature>
<feature type="transmembrane region" description="Helical" evidence="9">
    <location>
        <begin position="421"/>
        <end position="444"/>
    </location>
</feature>
<dbReference type="InterPro" id="IPR046342">
    <property type="entry name" value="CBS_dom_sf"/>
</dbReference>
<evidence type="ECO:0000313" key="11">
    <source>
        <dbReference type="EMBL" id="AKU92020.1"/>
    </source>
</evidence>
<dbReference type="CDD" id="cd04606">
    <property type="entry name" value="CBS_pair_Mg_transporter"/>
    <property type="match status" value="1"/>
</dbReference>
<dbReference type="AlphaFoldDB" id="A0A0K1PES6"/>
<dbReference type="GO" id="GO:0005886">
    <property type="term" value="C:plasma membrane"/>
    <property type="evidence" value="ECO:0007669"/>
    <property type="project" value="UniProtKB-SubCell"/>
</dbReference>
<dbReference type="Pfam" id="PF03448">
    <property type="entry name" value="MgtE_N"/>
    <property type="match status" value="1"/>
</dbReference>
<evidence type="ECO:0000313" key="12">
    <source>
        <dbReference type="Proteomes" id="UP000055590"/>
    </source>
</evidence>
<dbReference type="InterPro" id="IPR036739">
    <property type="entry name" value="SLC41_membr_dom_sf"/>
</dbReference>
<keyword evidence="9" id="KW-0479">Metal-binding</keyword>
<comment type="similarity">
    <text evidence="2 9">Belongs to the SLC41A transporter family.</text>
</comment>
<dbReference type="Pfam" id="PF01769">
    <property type="entry name" value="MgtE"/>
    <property type="match status" value="1"/>
</dbReference>
<evidence type="ECO:0000256" key="1">
    <source>
        <dbReference type="ARBA" id="ARBA00004141"/>
    </source>
</evidence>
<dbReference type="InterPro" id="IPR006669">
    <property type="entry name" value="MgtE_transporter"/>
</dbReference>
<dbReference type="EMBL" id="CP012332">
    <property type="protein sequence ID" value="AKU92020.1"/>
    <property type="molecule type" value="Genomic_DNA"/>
</dbReference>
<sequence length="449" mass="49356">MAQVRPVPSTLPDSESIRADDLRAVWPILSAEDRAEGFLLLPRDDAEEFFLELDSHDHAALLMAVPPNARRLWLRYLAPDDAADAIQQLEPEERGELLCLLDDLARNEVSGLLAYADDAAGGLMSPRFARVRPDATVDEAIAYLRRQARNQQIETVYYAYVLDGMQRLLGVVSFRELFVASPEKHVSEVMKTEFISLPEDMDQEAVARIFAQRDLMALPVLDAEGRMKGIVTADDIVDVVEEEATEDIQKLGGMEALDMPYLRTPFGEMVRKRAGWLAALFLGEMLTATAMGHFEDEIAKAVVLALFVPLIISSGGNSGSQATTLVIRAMALGELRIRDWWRVIRRELASGLSLGVILASIGFARIVIWEHAFHSYGEHYLLVAGTVALSLIGVVTWGTLAGSMLPFLLKRIGFDPASASAPFVATLVDVSGLVIYFTVAQVILSGTML</sequence>
<keyword evidence="3 9" id="KW-0813">Transport</keyword>
<evidence type="ECO:0000256" key="8">
    <source>
        <dbReference type="PROSITE-ProRule" id="PRU00703"/>
    </source>
</evidence>
<comment type="subcellular location">
    <subcellularLocation>
        <location evidence="9">Cell membrane</location>
        <topology evidence="9">Multi-pass membrane protein</topology>
    </subcellularLocation>
    <subcellularLocation>
        <location evidence="1">Membrane</location>
        <topology evidence="1">Multi-pass membrane protein</topology>
    </subcellularLocation>
</comment>
<keyword evidence="12" id="KW-1185">Reference proteome</keyword>
<dbReference type="InterPro" id="IPR006667">
    <property type="entry name" value="SLC41_membr_dom"/>
</dbReference>
<reference evidence="11 12" key="1">
    <citation type="submission" date="2015-08" db="EMBL/GenBank/DDBJ databases">
        <authorList>
            <person name="Babu N.S."/>
            <person name="Beckwith C.J."/>
            <person name="Beseler K.G."/>
            <person name="Brison A."/>
            <person name="Carone J.V."/>
            <person name="Caskin T.P."/>
            <person name="Diamond M."/>
            <person name="Durham M.E."/>
            <person name="Foxe J.M."/>
            <person name="Go M."/>
            <person name="Henderson B.A."/>
            <person name="Jones I.B."/>
            <person name="McGettigan J.A."/>
            <person name="Micheletti S.J."/>
            <person name="Nasrallah M.E."/>
            <person name="Ortiz D."/>
            <person name="Piller C.R."/>
            <person name="Privatt S.R."/>
            <person name="Schneider S.L."/>
            <person name="Sharp S."/>
            <person name="Smith T.C."/>
            <person name="Stanton J.D."/>
            <person name="Ullery H.E."/>
            <person name="Wilson R.J."/>
            <person name="Serrano M.G."/>
            <person name="Buck G."/>
            <person name="Lee V."/>
            <person name="Wang Y."/>
            <person name="Carvalho R."/>
            <person name="Voegtly L."/>
            <person name="Shi R."/>
            <person name="Duckworth R."/>
            <person name="Johnson A."/>
            <person name="Loviza R."/>
            <person name="Walstead R."/>
            <person name="Shah Z."/>
            <person name="Kiflezghi M."/>
            <person name="Wade K."/>
            <person name="Ball S.L."/>
            <person name="Bradley K.W."/>
            <person name="Asai D.J."/>
            <person name="Bowman C.A."/>
            <person name="Russell D.A."/>
            <person name="Pope W.H."/>
            <person name="Jacobs-Sera D."/>
            <person name="Hendrix R.W."/>
            <person name="Hatfull G.F."/>
        </authorList>
    </citation>
    <scope>NUCLEOTIDE SEQUENCE [LARGE SCALE GENOMIC DNA]</scope>
    <source>
        <strain evidence="11 12">DSM 27710</strain>
    </source>
</reference>
<name>A0A0K1PES6_9BACT</name>
<accession>A0A0K1PES6</accession>
<dbReference type="Gene3D" id="1.25.60.10">
    <property type="entry name" value="MgtE N-terminal domain-like"/>
    <property type="match status" value="1"/>
</dbReference>
<dbReference type="SMART" id="SM00924">
    <property type="entry name" value="MgtE_N"/>
    <property type="match status" value="1"/>
</dbReference>
<keyword evidence="4 9" id="KW-0812">Transmembrane</keyword>
<dbReference type="STRING" id="1391653.AKJ08_2407"/>
<feature type="transmembrane region" description="Helical" evidence="9">
    <location>
        <begin position="380"/>
        <end position="409"/>
    </location>
</feature>
<dbReference type="InterPro" id="IPR006668">
    <property type="entry name" value="Mg_transptr_MgtE_intracell_dom"/>
</dbReference>
<dbReference type="PATRIC" id="fig|1391653.3.peg.2509"/>
<keyword evidence="9" id="KW-1003">Cell membrane</keyword>
<evidence type="ECO:0000256" key="4">
    <source>
        <dbReference type="ARBA" id="ARBA00022692"/>
    </source>
</evidence>
<dbReference type="GO" id="GO:0015095">
    <property type="term" value="F:magnesium ion transmembrane transporter activity"/>
    <property type="evidence" value="ECO:0007669"/>
    <property type="project" value="UniProtKB-UniRule"/>
</dbReference>
<organism evidence="11 12">
    <name type="scientific">Vulgatibacter incomptus</name>
    <dbReference type="NCBI Taxonomy" id="1391653"/>
    <lineage>
        <taxon>Bacteria</taxon>
        <taxon>Pseudomonadati</taxon>
        <taxon>Myxococcota</taxon>
        <taxon>Myxococcia</taxon>
        <taxon>Myxococcales</taxon>
        <taxon>Cystobacterineae</taxon>
        <taxon>Vulgatibacteraceae</taxon>
        <taxon>Vulgatibacter</taxon>
    </lineage>
</organism>
<dbReference type="InterPro" id="IPR000644">
    <property type="entry name" value="CBS_dom"/>
</dbReference>
<dbReference type="PROSITE" id="PS51371">
    <property type="entry name" value="CBS"/>
    <property type="match status" value="2"/>
</dbReference>
<keyword evidence="6 9" id="KW-1133">Transmembrane helix</keyword>
<dbReference type="KEGG" id="vin:AKJ08_2407"/>
<comment type="subunit">
    <text evidence="9">Homodimer.</text>
</comment>
<dbReference type="InterPro" id="IPR038076">
    <property type="entry name" value="MgtE_N_sf"/>
</dbReference>
<keyword evidence="7 9" id="KW-0472">Membrane</keyword>
<dbReference type="SUPFAM" id="SSF161093">
    <property type="entry name" value="MgtE membrane domain-like"/>
    <property type="match status" value="1"/>
</dbReference>
<evidence type="ECO:0000256" key="9">
    <source>
        <dbReference type="RuleBase" id="RU362011"/>
    </source>
</evidence>
<evidence type="ECO:0000256" key="3">
    <source>
        <dbReference type="ARBA" id="ARBA00022448"/>
    </source>
</evidence>
<gene>
    <name evidence="11" type="ORF">AKJ08_2407</name>
</gene>
<dbReference type="Proteomes" id="UP000055590">
    <property type="component" value="Chromosome"/>
</dbReference>
<evidence type="ECO:0000259" key="10">
    <source>
        <dbReference type="PROSITE" id="PS51371"/>
    </source>
</evidence>
<keyword evidence="5 9" id="KW-0460">Magnesium</keyword>
<dbReference type="Gene3D" id="1.10.357.20">
    <property type="entry name" value="SLC41 divalent cation transporters, integral membrane domain"/>
    <property type="match status" value="1"/>
</dbReference>
<dbReference type="SUPFAM" id="SSF158791">
    <property type="entry name" value="MgtE N-terminal domain-like"/>
    <property type="match status" value="1"/>
</dbReference>
<dbReference type="NCBIfam" id="TIGR00400">
    <property type="entry name" value="mgtE"/>
    <property type="match status" value="1"/>
</dbReference>
<keyword evidence="8" id="KW-0129">CBS domain</keyword>
<dbReference type="PANTHER" id="PTHR43773">
    <property type="entry name" value="MAGNESIUM TRANSPORTER MGTE"/>
    <property type="match status" value="1"/>
</dbReference>
<evidence type="ECO:0000256" key="2">
    <source>
        <dbReference type="ARBA" id="ARBA00009749"/>
    </source>
</evidence>
<evidence type="ECO:0000256" key="5">
    <source>
        <dbReference type="ARBA" id="ARBA00022842"/>
    </source>
</evidence>
<feature type="domain" description="CBS" evidence="10">
    <location>
        <begin position="124"/>
        <end position="188"/>
    </location>
</feature>
<evidence type="ECO:0000256" key="7">
    <source>
        <dbReference type="ARBA" id="ARBA00023136"/>
    </source>
</evidence>
<dbReference type="Pfam" id="PF00571">
    <property type="entry name" value="CBS"/>
    <property type="match status" value="2"/>
</dbReference>
<feature type="transmembrane region" description="Helical" evidence="9">
    <location>
        <begin position="348"/>
        <end position="368"/>
    </location>
</feature>
<protein>
    <recommendedName>
        <fullName evidence="9">Magnesium transporter MgtE</fullName>
    </recommendedName>
</protein>
<dbReference type="PANTHER" id="PTHR43773:SF1">
    <property type="entry name" value="MAGNESIUM TRANSPORTER MGTE"/>
    <property type="match status" value="1"/>
</dbReference>
<feature type="transmembrane region" description="Helical" evidence="9">
    <location>
        <begin position="306"/>
        <end position="327"/>
    </location>
</feature>
<dbReference type="Gene3D" id="3.10.580.10">
    <property type="entry name" value="CBS-domain"/>
    <property type="match status" value="1"/>
</dbReference>
<dbReference type="SMART" id="SM00116">
    <property type="entry name" value="CBS"/>
    <property type="match status" value="2"/>
</dbReference>
<evidence type="ECO:0000256" key="6">
    <source>
        <dbReference type="ARBA" id="ARBA00022989"/>
    </source>
</evidence>
<proteinExistence type="inferred from homology"/>
<comment type="function">
    <text evidence="9">Acts as a magnesium transporter.</text>
</comment>
<dbReference type="GO" id="GO:0046872">
    <property type="term" value="F:metal ion binding"/>
    <property type="evidence" value="ECO:0007669"/>
    <property type="project" value="UniProtKB-KW"/>
</dbReference>
<feature type="domain" description="CBS" evidence="10">
    <location>
        <begin position="190"/>
        <end position="246"/>
    </location>
</feature>